<name>A0A1X7VVM6_AMPQE</name>
<evidence type="ECO:0000256" key="2">
    <source>
        <dbReference type="SAM" id="MobiDB-lite"/>
    </source>
</evidence>
<feature type="compositionally biased region" description="Basic and acidic residues" evidence="2">
    <location>
        <begin position="334"/>
        <end position="352"/>
    </location>
</feature>
<dbReference type="InParanoid" id="A0A1X7VVM6"/>
<reference evidence="5" key="1">
    <citation type="journal article" date="2010" name="Nature">
        <title>The Amphimedon queenslandica genome and the evolution of animal complexity.</title>
        <authorList>
            <person name="Srivastava M."/>
            <person name="Simakov O."/>
            <person name="Chapman J."/>
            <person name="Fahey B."/>
            <person name="Gauthier M.E."/>
            <person name="Mitros T."/>
            <person name="Richards G.S."/>
            <person name="Conaco C."/>
            <person name="Dacre M."/>
            <person name="Hellsten U."/>
            <person name="Larroux C."/>
            <person name="Putnam N.H."/>
            <person name="Stanke M."/>
            <person name="Adamska M."/>
            <person name="Darling A."/>
            <person name="Degnan S.M."/>
            <person name="Oakley T.H."/>
            <person name="Plachetzki D.C."/>
            <person name="Zhai Y."/>
            <person name="Adamski M."/>
            <person name="Calcino A."/>
            <person name="Cummins S.F."/>
            <person name="Goodstein D.M."/>
            <person name="Harris C."/>
            <person name="Jackson D.J."/>
            <person name="Leys S.P."/>
            <person name="Shu S."/>
            <person name="Woodcroft B.J."/>
            <person name="Vervoort M."/>
            <person name="Kosik K.S."/>
            <person name="Manning G."/>
            <person name="Degnan B.M."/>
            <person name="Rokhsar D.S."/>
        </authorList>
    </citation>
    <scope>NUCLEOTIDE SEQUENCE [LARGE SCALE GENOMIC DNA]</scope>
</reference>
<evidence type="ECO:0000259" key="3">
    <source>
        <dbReference type="PROSITE" id="PS51134"/>
    </source>
</evidence>
<dbReference type="Gene3D" id="1.10.472.170">
    <property type="match status" value="1"/>
</dbReference>
<gene>
    <name evidence="4" type="primary">100639516</name>
</gene>
<evidence type="ECO:0000313" key="5">
    <source>
        <dbReference type="Proteomes" id="UP000007879"/>
    </source>
</evidence>
<sequence length="416" mass="46316">MATPSSSSVENEPPSCPECKSRNLVKDACASEDMLVCHNCGHIVEAGSLCNQLPSLQSSGMEGMRQTGAGGGSSRAEMAKYGWPSNYEHQRKTRLISQINKICNHLGVKNHDKSIVLDSLKHSFMVDLKGLNDTGIAAALVFLLASDQSLDSLRKINEVVGLKEKQLRKLVKKIKSLPPFSDTVITPKKSTVQDVVIDYIDKYSIEMDTETRKECISTASSMFELLLNTDLQKSLEKCLASHGSSLLSAILLLSVDHISKAKLHNDKLYKEFSEKLDAKSRSVSTNSSSVRRRLLHLAKKIPSLSDDHELKMLTITKYLSTILQNKAYLTAEKRVSDHEKKEEMLAREKEEEAAGQSQSLPCQPSPREQSRFLYASASSWVDDDDDSLSDLDDDDIEQYLATTDEIEDKKKMMPLD</sequence>
<dbReference type="GO" id="GO:0008270">
    <property type="term" value="F:zinc ion binding"/>
    <property type="evidence" value="ECO:0007669"/>
    <property type="project" value="UniProtKB-KW"/>
</dbReference>
<dbReference type="AlphaFoldDB" id="A0A1X7VVM6"/>
<dbReference type="PROSITE" id="PS51134">
    <property type="entry name" value="ZF_TFIIB"/>
    <property type="match status" value="1"/>
</dbReference>
<evidence type="ECO:0000256" key="1">
    <source>
        <dbReference type="PROSITE-ProRule" id="PRU00469"/>
    </source>
</evidence>
<protein>
    <recommendedName>
        <fullName evidence="3">TFIIB-type domain-containing protein</fullName>
    </recommendedName>
</protein>
<dbReference type="InterPro" id="IPR013137">
    <property type="entry name" value="Znf_TFIIB"/>
</dbReference>
<dbReference type="EnsemblMetazoa" id="Aqu2.1.43458_001">
    <property type="protein sequence ID" value="Aqu2.1.43458_001"/>
    <property type="gene ID" value="Aqu2.1.43458"/>
</dbReference>
<evidence type="ECO:0000313" key="4">
    <source>
        <dbReference type="EnsemblMetazoa" id="Aqu2.1.43458_001"/>
    </source>
</evidence>
<organism evidence="4">
    <name type="scientific">Amphimedon queenslandica</name>
    <name type="common">Sponge</name>
    <dbReference type="NCBI Taxonomy" id="400682"/>
    <lineage>
        <taxon>Eukaryota</taxon>
        <taxon>Metazoa</taxon>
        <taxon>Porifera</taxon>
        <taxon>Demospongiae</taxon>
        <taxon>Heteroscleromorpha</taxon>
        <taxon>Haplosclerida</taxon>
        <taxon>Niphatidae</taxon>
        <taxon>Amphimedon</taxon>
    </lineage>
</organism>
<dbReference type="Proteomes" id="UP000007879">
    <property type="component" value="Unassembled WGS sequence"/>
</dbReference>
<accession>A0A1X7VVM6</accession>
<proteinExistence type="predicted"/>
<feature type="region of interest" description="Disordered" evidence="2">
    <location>
        <begin position="334"/>
        <end position="368"/>
    </location>
</feature>
<keyword evidence="1" id="KW-0862">Zinc</keyword>
<dbReference type="EnsemblMetazoa" id="XM_019997791.1">
    <property type="protein sequence ID" value="XP_019853350.1"/>
    <property type="gene ID" value="LOC100639516"/>
</dbReference>
<reference evidence="4" key="2">
    <citation type="submission" date="2017-05" db="UniProtKB">
        <authorList>
            <consortium name="EnsemblMetazoa"/>
        </authorList>
    </citation>
    <scope>IDENTIFICATION</scope>
</reference>
<feature type="domain" description="TFIIB-type" evidence="3">
    <location>
        <begin position="12"/>
        <end position="45"/>
    </location>
</feature>
<keyword evidence="1" id="KW-0479">Metal-binding</keyword>
<keyword evidence="1" id="KW-0863">Zinc-finger</keyword>
<keyword evidence="5" id="KW-1185">Reference proteome</keyword>
<dbReference type="KEGG" id="aqu:100639516"/>